<dbReference type="InterPro" id="IPR009057">
    <property type="entry name" value="Homeodomain-like_sf"/>
</dbReference>
<dbReference type="SUPFAM" id="SSF46689">
    <property type="entry name" value="Homeodomain-like"/>
    <property type="match status" value="2"/>
</dbReference>
<feature type="domain" description="HTH araC/xylS-type" evidence="4">
    <location>
        <begin position="191"/>
        <end position="289"/>
    </location>
</feature>
<dbReference type="InterPro" id="IPR018060">
    <property type="entry name" value="HTH_AraC"/>
</dbReference>
<dbReference type="EMBL" id="JANZXA010000002">
    <property type="protein sequence ID" value="MCT2398723.1"/>
    <property type="molecule type" value="Genomic_DNA"/>
</dbReference>
<evidence type="ECO:0000259" key="4">
    <source>
        <dbReference type="PROSITE" id="PS01124"/>
    </source>
</evidence>
<dbReference type="RefSeq" id="WP_260044157.1">
    <property type="nucleotide sequence ID" value="NZ_JANZXA010000002.1"/>
</dbReference>
<dbReference type="InterPro" id="IPR009594">
    <property type="entry name" value="Tscrpt_reg_HTH_AraC_N"/>
</dbReference>
<dbReference type="Proteomes" id="UP001165583">
    <property type="component" value="Unassembled WGS sequence"/>
</dbReference>
<sequence length="305" mass="33864">MRESRIEHVRMLLQRQWDRYGHEAPLEGLALSVADAPSGLLHTVYRTSFCGVLQGAKLSLLGDRVFRYDTGKCLIASMDLPITAQIVEASRERPYMAFSLAIDPAMVADLLLEDAEMEAAEPNLTTMAVCELDADLLDPLARLFALLDRPRDLAVLAPLIRREMVWRLLNGQHGAILRQVGLADSRMARIARAVAWIRDHYAEPLRVPDLAALAGMSPASFHRHFRAATAMTPIQFQKQIRLQAARRMLLADGGEVAAIGYSIGYESPSQFNRDYRRLFGEPPGRDGVAMREGLRTAMELSGQAG</sequence>
<organism evidence="5 6">
    <name type="scientific">Novosphingobium mangrovi</name>
    <name type="common">ex Huang et al. 2023</name>
    <dbReference type="NCBI Taxonomy" id="2976432"/>
    <lineage>
        <taxon>Bacteria</taxon>
        <taxon>Pseudomonadati</taxon>
        <taxon>Pseudomonadota</taxon>
        <taxon>Alphaproteobacteria</taxon>
        <taxon>Sphingomonadales</taxon>
        <taxon>Sphingomonadaceae</taxon>
        <taxon>Novosphingobium</taxon>
    </lineage>
</organism>
<dbReference type="PANTHER" id="PTHR43436">
    <property type="entry name" value="ARAC-FAMILY TRANSCRIPTIONAL REGULATOR"/>
    <property type="match status" value="1"/>
</dbReference>
<dbReference type="Pfam" id="PF06719">
    <property type="entry name" value="AraC_N"/>
    <property type="match status" value="1"/>
</dbReference>
<dbReference type="InterPro" id="IPR018062">
    <property type="entry name" value="HTH_AraC-typ_CS"/>
</dbReference>
<comment type="caution">
    <text evidence="5">The sequence shown here is derived from an EMBL/GenBank/DDBJ whole genome shotgun (WGS) entry which is preliminary data.</text>
</comment>
<accession>A0ABT2I1N6</accession>
<dbReference type="Pfam" id="PF12833">
    <property type="entry name" value="HTH_18"/>
    <property type="match status" value="1"/>
</dbReference>
<dbReference type="PANTHER" id="PTHR43436:SF1">
    <property type="entry name" value="TRANSCRIPTIONAL REGULATORY PROTEIN"/>
    <property type="match status" value="1"/>
</dbReference>
<keyword evidence="3" id="KW-0804">Transcription</keyword>
<dbReference type="PROSITE" id="PS00041">
    <property type="entry name" value="HTH_ARAC_FAMILY_1"/>
    <property type="match status" value="1"/>
</dbReference>
<keyword evidence="6" id="KW-1185">Reference proteome</keyword>
<dbReference type="SMART" id="SM00342">
    <property type="entry name" value="HTH_ARAC"/>
    <property type="match status" value="1"/>
</dbReference>
<evidence type="ECO:0000313" key="5">
    <source>
        <dbReference type="EMBL" id="MCT2398723.1"/>
    </source>
</evidence>
<evidence type="ECO:0000313" key="6">
    <source>
        <dbReference type="Proteomes" id="UP001165583"/>
    </source>
</evidence>
<name>A0ABT2I1N6_9SPHN</name>
<evidence type="ECO:0000256" key="2">
    <source>
        <dbReference type="ARBA" id="ARBA00023125"/>
    </source>
</evidence>
<proteinExistence type="predicted"/>
<reference evidence="5" key="1">
    <citation type="submission" date="2022-09" db="EMBL/GenBank/DDBJ databases">
        <title>Novosphingobium sp. Nov., a polycyclic aromatic hydrocarbon-degrading bacterium isolated form mangrove sediments in HongKong.</title>
        <authorList>
            <person name="Hu Z."/>
        </authorList>
    </citation>
    <scope>NUCLEOTIDE SEQUENCE</scope>
    <source>
        <strain evidence="5">HK4-1</strain>
    </source>
</reference>
<protein>
    <submittedName>
        <fullName evidence="5">AraC family transcriptional regulator</fullName>
    </submittedName>
</protein>
<keyword evidence="1" id="KW-0805">Transcription regulation</keyword>
<evidence type="ECO:0000256" key="1">
    <source>
        <dbReference type="ARBA" id="ARBA00023015"/>
    </source>
</evidence>
<gene>
    <name evidence="5" type="ORF">NZK81_04095</name>
</gene>
<dbReference type="Gene3D" id="1.10.10.60">
    <property type="entry name" value="Homeodomain-like"/>
    <property type="match status" value="2"/>
</dbReference>
<evidence type="ECO:0000256" key="3">
    <source>
        <dbReference type="ARBA" id="ARBA00023163"/>
    </source>
</evidence>
<keyword evidence="2" id="KW-0238">DNA-binding</keyword>
<dbReference type="PROSITE" id="PS01124">
    <property type="entry name" value="HTH_ARAC_FAMILY_2"/>
    <property type="match status" value="1"/>
</dbReference>